<sequence length="260" mass="28638">MHPTVIVDRYDAGHPWAHYGLQVATRWDDEPTRDDVREALRAVSDDGVLVSGSPATLNAVVDGLQRLGKTAQTPVAFLNGRGYDADRYATIGDATARFVNHLGLPQTLEALLQTDAMQLPLARNDIGGVLLIEARCERAKLRPFGMQAYHDDTLVADGTILGLTVTPDYALDDELIAKVTPARRGAIVTSVGRAVQLASDDVPLHLDGRAMGQISKRTWYVDDRAHWLLRATRRPDPQPAPDEPDGPVPGKERRLFRWVR</sequence>
<dbReference type="AlphaFoldDB" id="A0A7L4YMJ6"/>
<evidence type="ECO:0000313" key="2">
    <source>
        <dbReference type="EMBL" id="QHC00054.1"/>
    </source>
</evidence>
<accession>A0A7L4YMJ6</accession>
<proteinExistence type="predicted"/>
<dbReference type="RefSeq" id="WP_159544154.1">
    <property type="nucleotide sequence ID" value="NZ_CP047156.1"/>
</dbReference>
<gene>
    <name evidence="2" type="ORF">EK0264_07025</name>
</gene>
<dbReference type="InParanoid" id="A0A7L4YMJ6"/>
<organism evidence="2 3">
    <name type="scientific">Epidermidibacterium keratini</name>
    <dbReference type="NCBI Taxonomy" id="1891644"/>
    <lineage>
        <taxon>Bacteria</taxon>
        <taxon>Bacillati</taxon>
        <taxon>Actinomycetota</taxon>
        <taxon>Actinomycetes</taxon>
        <taxon>Sporichthyales</taxon>
        <taxon>Sporichthyaceae</taxon>
        <taxon>Epidermidibacterium</taxon>
    </lineage>
</organism>
<feature type="compositionally biased region" description="Basic and acidic residues" evidence="1">
    <location>
        <begin position="250"/>
        <end position="260"/>
    </location>
</feature>
<name>A0A7L4YMJ6_9ACTN</name>
<reference evidence="2 3" key="1">
    <citation type="journal article" date="2018" name="Int. J. Syst. Evol. Microbiol.">
        <title>Epidermidibacterium keratini gen. nov., sp. nov., a member of the family Sporichthyaceae, isolated from keratin epidermis.</title>
        <authorList>
            <person name="Lee D.G."/>
            <person name="Trujillo M.E."/>
            <person name="Kang S."/>
            <person name="Nam J.J."/>
            <person name="Kim Y.J."/>
        </authorList>
    </citation>
    <scope>NUCLEOTIDE SEQUENCE [LARGE SCALE GENOMIC DNA]</scope>
    <source>
        <strain evidence="2 3">EPI-7</strain>
    </source>
</reference>
<dbReference type="OrthoDB" id="5189801at2"/>
<protein>
    <recommendedName>
        <fullName evidence="4">DAGKc domain-containing protein</fullName>
    </recommendedName>
</protein>
<evidence type="ECO:0000313" key="3">
    <source>
        <dbReference type="Proteomes" id="UP000463857"/>
    </source>
</evidence>
<feature type="region of interest" description="Disordered" evidence="1">
    <location>
        <begin position="231"/>
        <end position="260"/>
    </location>
</feature>
<keyword evidence="3" id="KW-1185">Reference proteome</keyword>
<evidence type="ECO:0000256" key="1">
    <source>
        <dbReference type="SAM" id="MobiDB-lite"/>
    </source>
</evidence>
<dbReference type="EMBL" id="CP047156">
    <property type="protein sequence ID" value="QHC00054.1"/>
    <property type="molecule type" value="Genomic_DNA"/>
</dbReference>
<evidence type="ECO:0008006" key="4">
    <source>
        <dbReference type="Google" id="ProtNLM"/>
    </source>
</evidence>
<dbReference type="Proteomes" id="UP000463857">
    <property type="component" value="Chromosome"/>
</dbReference>
<dbReference type="KEGG" id="eke:EK0264_07025"/>